<dbReference type="GO" id="GO:0030288">
    <property type="term" value="C:outer membrane-bounded periplasmic space"/>
    <property type="evidence" value="ECO:0007669"/>
    <property type="project" value="TreeGrafter"/>
</dbReference>
<dbReference type="PROSITE" id="PS51724">
    <property type="entry name" value="SPOR"/>
    <property type="match status" value="1"/>
</dbReference>
<dbReference type="SUPFAM" id="SSF110997">
    <property type="entry name" value="Sporulation related repeat"/>
    <property type="match status" value="1"/>
</dbReference>
<dbReference type="GO" id="GO:0009253">
    <property type="term" value="P:peptidoglycan catabolic process"/>
    <property type="evidence" value="ECO:0007669"/>
    <property type="project" value="InterPro"/>
</dbReference>
<dbReference type="InterPro" id="IPR007730">
    <property type="entry name" value="SPOR-like_dom"/>
</dbReference>
<reference evidence="3 4" key="1">
    <citation type="submission" date="2019-02" db="EMBL/GenBank/DDBJ databases">
        <title>Genomic Encyclopedia of Type Strains, Phase IV (KMG-IV): sequencing the most valuable type-strain genomes for metagenomic binning, comparative biology and taxonomic classification.</title>
        <authorList>
            <person name="Goeker M."/>
        </authorList>
    </citation>
    <scope>NUCLEOTIDE SEQUENCE [LARGE SCALE GENOMIC DNA]</scope>
    <source>
        <strain evidence="3 4">DSM 29486</strain>
    </source>
</reference>
<organism evidence="3 4">
    <name type="scientific">Cuneatibacter caecimuris</name>
    <dbReference type="NCBI Taxonomy" id="1796618"/>
    <lineage>
        <taxon>Bacteria</taxon>
        <taxon>Bacillati</taxon>
        <taxon>Bacillota</taxon>
        <taxon>Clostridia</taxon>
        <taxon>Lachnospirales</taxon>
        <taxon>Lachnospiraceae</taxon>
        <taxon>Cuneatibacter</taxon>
    </lineage>
</organism>
<dbReference type="SUPFAM" id="SSF53187">
    <property type="entry name" value="Zn-dependent exopeptidases"/>
    <property type="match status" value="1"/>
</dbReference>
<dbReference type="InterPro" id="IPR036680">
    <property type="entry name" value="SPOR-like_sf"/>
</dbReference>
<feature type="domain" description="SPOR" evidence="2">
    <location>
        <begin position="185"/>
        <end position="258"/>
    </location>
</feature>
<dbReference type="Pfam" id="PF05036">
    <property type="entry name" value="SPOR"/>
    <property type="match status" value="1"/>
</dbReference>
<dbReference type="Proteomes" id="UP000292927">
    <property type="component" value="Unassembled WGS sequence"/>
</dbReference>
<dbReference type="RefSeq" id="WP_130434791.1">
    <property type="nucleotide sequence ID" value="NZ_SGXF01000002.1"/>
</dbReference>
<evidence type="ECO:0000313" key="3">
    <source>
        <dbReference type="EMBL" id="RZT01158.1"/>
    </source>
</evidence>
<dbReference type="Pfam" id="PF01520">
    <property type="entry name" value="Amidase_3"/>
    <property type="match status" value="1"/>
</dbReference>
<accession>A0A4Q7PM08</accession>
<dbReference type="CDD" id="cd02696">
    <property type="entry name" value="MurNAc-LAA"/>
    <property type="match status" value="1"/>
</dbReference>
<evidence type="ECO:0000259" key="2">
    <source>
        <dbReference type="PROSITE" id="PS51724"/>
    </source>
</evidence>
<dbReference type="PANTHER" id="PTHR30404">
    <property type="entry name" value="N-ACETYLMURAMOYL-L-ALANINE AMIDASE"/>
    <property type="match status" value="1"/>
</dbReference>
<protein>
    <submittedName>
        <fullName evidence="3">N-acetylmuramoyl-L-alanine amidase</fullName>
    </submittedName>
</protein>
<dbReference type="GO" id="GO:0008745">
    <property type="term" value="F:N-acetylmuramoyl-L-alanine amidase activity"/>
    <property type="evidence" value="ECO:0007669"/>
    <property type="project" value="InterPro"/>
</dbReference>
<dbReference type="SMART" id="SM00646">
    <property type="entry name" value="Ami_3"/>
    <property type="match status" value="1"/>
</dbReference>
<name>A0A4Q7PM08_9FIRM</name>
<evidence type="ECO:0000313" key="4">
    <source>
        <dbReference type="Proteomes" id="UP000292927"/>
    </source>
</evidence>
<dbReference type="GO" id="GO:0042834">
    <property type="term" value="F:peptidoglycan binding"/>
    <property type="evidence" value="ECO:0007669"/>
    <property type="project" value="InterPro"/>
</dbReference>
<keyword evidence="4" id="KW-1185">Reference proteome</keyword>
<gene>
    <name evidence="3" type="ORF">EV209_1600</name>
</gene>
<dbReference type="InterPro" id="IPR050695">
    <property type="entry name" value="N-acetylmuramoyl_amidase_3"/>
</dbReference>
<dbReference type="Gene3D" id="3.40.630.40">
    <property type="entry name" value="Zn-dependent exopeptidases"/>
    <property type="match status" value="1"/>
</dbReference>
<sequence length="258" mass="28167">MAARIVLDAGHGGRDPGAVYEGRQEKDDALRLALAVGELLQKGGLDVMYTRTEDVYDTPYEKAMMANNADADYFISFHRNAAATPGSGRGVEALVFAEGGVPSAIGNEVNEQLEKVGFANREITERPGLVVLRRTKMPAVLLEVGFIDNPEDNKLYDENFDEMAQGIAQGILNALGLQAQTTEQPSSQPVYKVQVGAYRMGNLANQLLNQLLAEGYPAYIIHQDGLYKVQVGAFEDVDPAAEMERALRHAGYNTFLTR</sequence>
<dbReference type="Gene3D" id="3.30.70.1070">
    <property type="entry name" value="Sporulation related repeat"/>
    <property type="match status" value="1"/>
</dbReference>
<comment type="caution">
    <text evidence="3">The sequence shown here is derived from an EMBL/GenBank/DDBJ whole genome shotgun (WGS) entry which is preliminary data.</text>
</comment>
<dbReference type="EMBL" id="SGXF01000002">
    <property type="protein sequence ID" value="RZT01158.1"/>
    <property type="molecule type" value="Genomic_DNA"/>
</dbReference>
<dbReference type="PANTHER" id="PTHR30404:SF0">
    <property type="entry name" value="N-ACETYLMURAMOYL-L-ALANINE AMIDASE AMIC"/>
    <property type="match status" value="1"/>
</dbReference>
<dbReference type="OrthoDB" id="9772024at2"/>
<proteinExistence type="predicted"/>
<dbReference type="InterPro" id="IPR002508">
    <property type="entry name" value="MurNAc-LAA_cat"/>
</dbReference>
<evidence type="ECO:0000256" key="1">
    <source>
        <dbReference type="ARBA" id="ARBA00022801"/>
    </source>
</evidence>
<keyword evidence="1" id="KW-0378">Hydrolase</keyword>
<dbReference type="AlphaFoldDB" id="A0A4Q7PM08"/>